<dbReference type="CDD" id="cd00077">
    <property type="entry name" value="HDc"/>
    <property type="match status" value="1"/>
</dbReference>
<dbReference type="Proteomes" id="UP000010998">
    <property type="component" value="Chromosome"/>
</dbReference>
<dbReference type="PANTHER" id="PTHR43155">
    <property type="entry name" value="CYCLIC DI-GMP PHOSPHODIESTERASE PA4108-RELATED"/>
    <property type="match status" value="1"/>
</dbReference>
<organism evidence="2 3">
    <name type="scientific">Mesorhizobium australicum (strain HAMBI 3006 / LMG 24608 / WSM2073)</name>
    <dbReference type="NCBI Taxonomy" id="754035"/>
    <lineage>
        <taxon>Bacteria</taxon>
        <taxon>Pseudomonadati</taxon>
        <taxon>Pseudomonadota</taxon>
        <taxon>Alphaproteobacteria</taxon>
        <taxon>Hyphomicrobiales</taxon>
        <taxon>Phyllobacteriaceae</taxon>
        <taxon>Mesorhizobium</taxon>
    </lineage>
</organism>
<dbReference type="eggNOG" id="COG2206">
    <property type="taxonomic scope" value="Bacteria"/>
</dbReference>
<dbReference type="InterPro" id="IPR037522">
    <property type="entry name" value="HD_GYP_dom"/>
</dbReference>
<gene>
    <name evidence="2" type="ordered locus">Mesau_02487</name>
</gene>
<protein>
    <submittedName>
        <fullName evidence="2">HD-GYP domain-containing protein</fullName>
    </submittedName>
</protein>
<dbReference type="PROSITE" id="PS51832">
    <property type="entry name" value="HD_GYP"/>
    <property type="match status" value="1"/>
</dbReference>
<dbReference type="AlphaFoldDB" id="L0KK31"/>
<evidence type="ECO:0000313" key="2">
    <source>
        <dbReference type="EMBL" id="AGB44910.1"/>
    </source>
</evidence>
<dbReference type="KEGG" id="mam:Mesau_02487"/>
<dbReference type="Gene3D" id="1.10.3210.10">
    <property type="entry name" value="Hypothetical protein af1432"/>
    <property type="match status" value="1"/>
</dbReference>
<dbReference type="PANTHER" id="PTHR43155:SF2">
    <property type="entry name" value="CYCLIC DI-GMP PHOSPHODIESTERASE PA4108"/>
    <property type="match status" value="1"/>
</dbReference>
<evidence type="ECO:0000259" key="1">
    <source>
        <dbReference type="PROSITE" id="PS51832"/>
    </source>
</evidence>
<keyword evidence="3" id="KW-1185">Reference proteome</keyword>
<dbReference type="GeneID" id="90989953"/>
<sequence>MFKALLNHRDDSRDQKIALQRSSGVRLPVTAERLLLPCGPETLLTARAFATPGLRSNLMLQAARTALRLSFSALVTLFVSQLLAKSVSLYLLSAVVAVLALDMIDMRMPFTHGHSRMVAELAEGAGTAVGLPIPDIRALRWSGCIHDIGELVVPVATWMRNGPLSVRERDAAQLHA</sequence>
<dbReference type="SUPFAM" id="SSF109604">
    <property type="entry name" value="HD-domain/PDEase-like"/>
    <property type="match status" value="1"/>
</dbReference>
<dbReference type="EMBL" id="CP003358">
    <property type="protein sequence ID" value="AGB44910.1"/>
    <property type="molecule type" value="Genomic_DNA"/>
</dbReference>
<dbReference type="GO" id="GO:0008081">
    <property type="term" value="F:phosphoric diester hydrolase activity"/>
    <property type="evidence" value="ECO:0007669"/>
    <property type="project" value="UniProtKB-ARBA"/>
</dbReference>
<dbReference type="STRING" id="754035.Mesau_02487"/>
<dbReference type="RefSeq" id="WP_015316349.1">
    <property type="nucleotide sequence ID" value="NC_019973.1"/>
</dbReference>
<dbReference type="HOGENOM" id="CLU_1523417_0_0_5"/>
<name>L0KK31_MESAW</name>
<proteinExistence type="predicted"/>
<accession>L0KK31</accession>
<feature type="domain" description="HD-GYP" evidence="1">
    <location>
        <begin position="89"/>
        <end position="176"/>
    </location>
</feature>
<evidence type="ECO:0000313" key="3">
    <source>
        <dbReference type="Proteomes" id="UP000010998"/>
    </source>
</evidence>
<dbReference type="InterPro" id="IPR003607">
    <property type="entry name" value="HD/PDEase_dom"/>
</dbReference>
<reference evidence="3" key="1">
    <citation type="submission" date="2012-02" db="EMBL/GenBank/DDBJ databases">
        <title>Complete sequence of Mesorhizobium australicum WSM2073.</title>
        <authorList>
            <person name="Lucas S."/>
            <person name="Han J."/>
            <person name="Lapidus A."/>
            <person name="Cheng J.-F."/>
            <person name="Goodwin L."/>
            <person name="Pitluck S."/>
            <person name="Peters L."/>
            <person name="Gu W."/>
            <person name="Detter J.C."/>
            <person name="Han C."/>
            <person name="Tapia R."/>
            <person name="Land M."/>
            <person name="Hauser L."/>
            <person name="Kyrpides N."/>
            <person name="Ivanova N."/>
            <person name="Pagani I."/>
            <person name="Reeve W.G."/>
            <person name="Howieson J.G."/>
            <person name="Tiwari R.P."/>
            <person name="O'Hara G.W."/>
            <person name="Atkins C.A."/>
            <person name="Ronson C.W."/>
            <person name="Nandasena K.G."/>
            <person name="Woyke T."/>
        </authorList>
    </citation>
    <scope>NUCLEOTIDE SEQUENCE [LARGE SCALE GENOMIC DNA]</scope>
    <source>
        <strain evidence="3">LMG 24608 / HAMBI 3006 / WSM2073</strain>
    </source>
</reference>